<dbReference type="InterPro" id="IPR003673">
    <property type="entry name" value="CoA-Trfase_fam_III"/>
</dbReference>
<dbReference type="Proteomes" id="UP000318405">
    <property type="component" value="Unassembled WGS sequence"/>
</dbReference>
<dbReference type="InterPro" id="IPR050483">
    <property type="entry name" value="CoA-transferase_III_domain"/>
</dbReference>
<dbReference type="Pfam" id="PF02515">
    <property type="entry name" value="CoA_transf_3"/>
    <property type="match status" value="1"/>
</dbReference>
<dbReference type="SUPFAM" id="SSF89796">
    <property type="entry name" value="CoA-transferase family III (CaiB/BaiF)"/>
    <property type="match status" value="1"/>
</dbReference>
<proteinExistence type="predicted"/>
<protein>
    <submittedName>
        <fullName evidence="2">CoA transferase</fullName>
    </submittedName>
</protein>
<keyword evidence="3" id="KW-1185">Reference proteome</keyword>
<dbReference type="RefSeq" id="WP_143947561.1">
    <property type="nucleotide sequence ID" value="NZ_BAABMB010000002.1"/>
</dbReference>
<reference evidence="2 3" key="1">
    <citation type="submission" date="2019-07" db="EMBL/GenBank/DDBJ databases">
        <title>Qingshengfaniella alkalisoli gen. nov., sp. nov., isolated from saline soil.</title>
        <authorList>
            <person name="Xu L."/>
            <person name="Huang X.-X."/>
            <person name="Sun J.-Q."/>
        </authorList>
    </citation>
    <scope>NUCLEOTIDE SEQUENCE [LARGE SCALE GENOMIC DNA]</scope>
    <source>
        <strain evidence="2 3">DSM 27279</strain>
    </source>
</reference>
<name>A0A556AVD6_9BURK</name>
<sequence>MQTTDARHEAPLLEGLTVLDLSQGIAGPCCAMQLRQQGARVIKVEPPEGDWARHMGRARAGQCAISLAYNAGKESAVIDTRTPAGRTALRKLAREADIVVQSFRPGVVERLGVDYASLAQDRPDLIYVSISGWGGTGPAAGLPAVDTVVQAETGLMDLNRDASGRPHKVGLFVVDIVTGMHAAQGVFMALLRRALRGGGRHIEVSMLQAAAAMQAYPVLDAHLHPEGAAAVNAPGGLFETRDGAHLYTSVANDGMFRRMAEALGETQWLADAGLAHSAGRIARARELNARVAERLRGEDAAYWEQRLAEHDVLRGRVRTVRDLPQHPQARHAGVFVYAEQPGLGALPWPVPPGHEGGGACAPAPALGQHTEAVWAEFGLASG</sequence>
<comment type="caution">
    <text evidence="2">The sequence shown here is derived from an EMBL/GenBank/DDBJ whole genome shotgun (WGS) entry which is preliminary data.</text>
</comment>
<organism evidence="2 3">
    <name type="scientific">Verticiella sediminum</name>
    <dbReference type="NCBI Taxonomy" id="1247510"/>
    <lineage>
        <taxon>Bacteria</taxon>
        <taxon>Pseudomonadati</taxon>
        <taxon>Pseudomonadota</taxon>
        <taxon>Betaproteobacteria</taxon>
        <taxon>Burkholderiales</taxon>
        <taxon>Alcaligenaceae</taxon>
        <taxon>Verticiella</taxon>
    </lineage>
</organism>
<gene>
    <name evidence="2" type="ORF">FOZ76_07670</name>
</gene>
<dbReference type="AlphaFoldDB" id="A0A556AVD6"/>
<dbReference type="OrthoDB" id="5294844at2"/>
<dbReference type="PANTHER" id="PTHR48207">
    <property type="entry name" value="SUCCINATE--HYDROXYMETHYLGLUTARATE COA-TRANSFERASE"/>
    <property type="match status" value="1"/>
</dbReference>
<dbReference type="InterPro" id="IPR044855">
    <property type="entry name" value="CoA-Trfase_III_dom3_sf"/>
</dbReference>
<evidence type="ECO:0000313" key="3">
    <source>
        <dbReference type="Proteomes" id="UP000318405"/>
    </source>
</evidence>
<accession>A0A556AVD6</accession>
<dbReference type="Gene3D" id="3.30.1540.10">
    <property type="entry name" value="formyl-coa transferase, domain 3"/>
    <property type="match status" value="1"/>
</dbReference>
<dbReference type="EMBL" id="VLTJ01000012">
    <property type="protein sequence ID" value="TSH96901.1"/>
    <property type="molecule type" value="Genomic_DNA"/>
</dbReference>
<dbReference type="PANTHER" id="PTHR48207:SF4">
    <property type="entry name" value="BLL6097 PROTEIN"/>
    <property type="match status" value="1"/>
</dbReference>
<evidence type="ECO:0000256" key="1">
    <source>
        <dbReference type="ARBA" id="ARBA00022679"/>
    </source>
</evidence>
<dbReference type="Gene3D" id="3.40.50.10540">
    <property type="entry name" value="Crotonobetainyl-coa:carnitine coa-transferase, domain 1"/>
    <property type="match status" value="1"/>
</dbReference>
<evidence type="ECO:0000313" key="2">
    <source>
        <dbReference type="EMBL" id="TSH96901.1"/>
    </source>
</evidence>
<dbReference type="InterPro" id="IPR023606">
    <property type="entry name" value="CoA-Trfase_III_dom_1_sf"/>
</dbReference>
<keyword evidence="1 2" id="KW-0808">Transferase</keyword>
<dbReference type="GO" id="GO:0008410">
    <property type="term" value="F:CoA-transferase activity"/>
    <property type="evidence" value="ECO:0007669"/>
    <property type="project" value="TreeGrafter"/>
</dbReference>